<feature type="region of interest" description="Disordered" evidence="1">
    <location>
        <begin position="2353"/>
        <end position="2407"/>
    </location>
</feature>
<feature type="compositionally biased region" description="Polar residues" evidence="1">
    <location>
        <begin position="425"/>
        <end position="438"/>
    </location>
</feature>
<feature type="compositionally biased region" description="Basic and acidic residues" evidence="1">
    <location>
        <begin position="631"/>
        <end position="647"/>
    </location>
</feature>
<organism evidence="3 4">
    <name type="scientific">Popillia japonica</name>
    <name type="common">Japanese beetle</name>
    <dbReference type="NCBI Taxonomy" id="7064"/>
    <lineage>
        <taxon>Eukaryota</taxon>
        <taxon>Metazoa</taxon>
        <taxon>Ecdysozoa</taxon>
        <taxon>Arthropoda</taxon>
        <taxon>Hexapoda</taxon>
        <taxon>Insecta</taxon>
        <taxon>Pterygota</taxon>
        <taxon>Neoptera</taxon>
        <taxon>Endopterygota</taxon>
        <taxon>Coleoptera</taxon>
        <taxon>Polyphaga</taxon>
        <taxon>Scarabaeiformia</taxon>
        <taxon>Scarabaeidae</taxon>
        <taxon>Rutelinae</taxon>
        <taxon>Popillia</taxon>
    </lineage>
</organism>
<feature type="compositionally biased region" description="Polar residues" evidence="1">
    <location>
        <begin position="2360"/>
        <end position="2369"/>
    </location>
</feature>
<accession>A0AAW1M134</accession>
<feature type="compositionally biased region" description="Basic and acidic residues" evidence="1">
    <location>
        <begin position="527"/>
        <end position="541"/>
    </location>
</feature>
<feature type="region of interest" description="Disordered" evidence="1">
    <location>
        <begin position="714"/>
        <end position="738"/>
    </location>
</feature>
<proteinExistence type="predicted"/>
<feature type="compositionally biased region" description="Basic and acidic residues" evidence="1">
    <location>
        <begin position="2370"/>
        <end position="2387"/>
    </location>
</feature>
<feature type="region of interest" description="Disordered" evidence="1">
    <location>
        <begin position="778"/>
        <end position="829"/>
    </location>
</feature>
<feature type="compositionally biased region" description="Basic and acidic residues" evidence="1">
    <location>
        <begin position="720"/>
        <end position="733"/>
    </location>
</feature>
<reference evidence="3 4" key="1">
    <citation type="journal article" date="2024" name="BMC Genomics">
        <title>De novo assembly and annotation of Popillia japonica's genome with initial clues to its potential as an invasive pest.</title>
        <authorList>
            <person name="Cucini C."/>
            <person name="Boschi S."/>
            <person name="Funari R."/>
            <person name="Cardaioli E."/>
            <person name="Iannotti N."/>
            <person name="Marturano G."/>
            <person name="Paoli F."/>
            <person name="Bruttini M."/>
            <person name="Carapelli A."/>
            <person name="Frati F."/>
            <person name="Nardi F."/>
        </authorList>
    </citation>
    <scope>NUCLEOTIDE SEQUENCE [LARGE SCALE GENOMIC DNA]</scope>
    <source>
        <strain evidence="3">DMR45628</strain>
    </source>
</reference>
<dbReference type="Proteomes" id="UP001458880">
    <property type="component" value="Unassembled WGS sequence"/>
</dbReference>
<dbReference type="Gene3D" id="2.30.30.140">
    <property type="match status" value="1"/>
</dbReference>
<feature type="compositionally biased region" description="Basic and acidic residues" evidence="1">
    <location>
        <begin position="2429"/>
        <end position="2439"/>
    </location>
</feature>
<feature type="region of interest" description="Disordered" evidence="1">
    <location>
        <begin position="273"/>
        <end position="307"/>
    </location>
</feature>
<dbReference type="EMBL" id="JASPKY010000072">
    <property type="protein sequence ID" value="KAK9739680.1"/>
    <property type="molecule type" value="Genomic_DNA"/>
</dbReference>
<feature type="compositionally biased region" description="Basic and acidic residues" evidence="1">
    <location>
        <begin position="413"/>
        <end position="424"/>
    </location>
</feature>
<feature type="region of interest" description="Disordered" evidence="1">
    <location>
        <begin position="2419"/>
        <end position="2439"/>
    </location>
</feature>
<feature type="region of interest" description="Disordered" evidence="1">
    <location>
        <begin position="503"/>
        <end position="553"/>
    </location>
</feature>
<feature type="region of interest" description="Disordered" evidence="1">
    <location>
        <begin position="978"/>
        <end position="1003"/>
    </location>
</feature>
<keyword evidence="4" id="KW-1185">Reference proteome</keyword>
<feature type="compositionally biased region" description="Basic and acidic residues" evidence="1">
    <location>
        <begin position="582"/>
        <end position="623"/>
    </location>
</feature>
<feature type="compositionally biased region" description="Basic and acidic residues" evidence="1">
    <location>
        <begin position="671"/>
        <end position="695"/>
    </location>
</feature>
<feature type="region of interest" description="Disordered" evidence="1">
    <location>
        <begin position="392"/>
        <end position="462"/>
    </location>
</feature>
<feature type="compositionally biased region" description="Basic and acidic residues" evidence="1">
    <location>
        <begin position="789"/>
        <end position="810"/>
    </location>
</feature>
<feature type="compositionally biased region" description="Low complexity" evidence="1">
    <location>
        <begin position="150"/>
        <end position="159"/>
    </location>
</feature>
<feature type="compositionally biased region" description="Low complexity" evidence="1">
    <location>
        <begin position="282"/>
        <end position="302"/>
    </location>
</feature>
<comment type="caution">
    <text evidence="3">The sequence shown here is derived from an EMBL/GenBank/DDBJ whole genome shotgun (WGS) entry which is preliminary data.</text>
</comment>
<evidence type="ECO:0000256" key="1">
    <source>
        <dbReference type="SAM" id="MobiDB-lite"/>
    </source>
</evidence>
<feature type="compositionally biased region" description="Basic and acidic residues" evidence="1">
    <location>
        <begin position="2266"/>
        <end position="2290"/>
    </location>
</feature>
<dbReference type="CDD" id="cd05162">
    <property type="entry name" value="PWWP"/>
    <property type="match status" value="1"/>
</dbReference>
<protein>
    <submittedName>
        <fullName evidence="3">PWWP domain</fullName>
    </submittedName>
</protein>
<feature type="compositionally biased region" description="Basic and acidic residues" evidence="1">
    <location>
        <begin position="2300"/>
        <end position="2314"/>
    </location>
</feature>
<feature type="compositionally biased region" description="Polar residues" evidence="1">
    <location>
        <begin position="778"/>
        <end position="788"/>
    </location>
</feature>
<feature type="compositionally biased region" description="Basic residues" evidence="1">
    <location>
        <begin position="233"/>
        <end position="249"/>
    </location>
</feature>
<feature type="region of interest" description="Disordered" evidence="1">
    <location>
        <begin position="128"/>
        <end position="163"/>
    </location>
</feature>
<sequence>MCEEESSVTYSNGDVVWVKLGPCWWPGEIVSFDDLPIDITESFKKPPLAVVKFFDEEKYEFVKQLNRIALYNSSKKYEYIKKGLDLYRAKHAFMDKFRGDVITAEKKVEGDQNILSDPKLMPDKKPNYASIFGSPAQKKPKDSPSRGRGRSSTGKSITSPGSTKKMYSLITHRRFLGKDDCEIRVLVQAPAESKHPEHEYKCYSCGFKSNRIEVIVFHNKLQHRSGGGSRQASPKKIKKGPLKRSQKRRFPLSKTATIEEDLELLRQGLPLCSEESSDDESIISSASSTESSSTSSHHSTSTSDEEPLIKMRALSAVLAARKVAAPAVITVRPIKPAKATDICTDILAEWVDDEDEEELPTIQPIAERLSPKPKADTPRIENDKSCFDFVEDEESPVTTVEEGRKIPRVIPPTDRRKSLQDAKSRSSTPRSIETNIVESESDKPNPDISDETESLQRKRDSQFQKEFEAFNNALKEDIVVPKLLDIPALPKYEQNFHNAKTIKFPDKLDEEEEEPIRKEASPPPPVLEKEEPVKIEEDKSVDSSSLEAVAEPPPIEAVKEIPAVKNTEIATKLTNPKKRFVKTFEDETKNSSKENLAETKEKAEQPSFEDETKQELKSLEVSKLKTQLMKKLGDGKKESSKQTEKSKTTPVRSSKRLKVATVAEIAQLHPAENRDNKRNISEVAAENEKKKKFLVDDSNNSQDIDVDLVIGLKQTSENKVTPRDKSPESKPSHLDYINTSPTKIFKDLNVDQDKLIDASSLSESQRLTIQSIIGVPSSTSYPVKSPLNNKEELKIPDKAKTPELPEKILEEPPEVTMDVDLSQKPAEDKSELIELPKESCHSPDIFEEGPGSVPEQIFDVTEKLPEAVPEKLPDEIIETKNDVIEEKIESEEHIKAAIMSSDEKLEEESKILAEPEIEAVCSEIKPEVDHRKEDEAAITEPETEITIESKIADEELKLEEPVIEPDTNTIIDDATQITLSAEPDKPNEPPPQQSIEIEPSKEESAEYLDINKELTKKDLSFEQITSKTTTELVKSMLDEEAMVNIEGNLTVVTESELADKQVEIATTPEISKPITLSSFSMDFCEDVESYAKEEIVIKDVETDKPISVDEVKHLEIEVPEKQFPASDVKNKKRKADRDKDKLILDISNDGIKLKKFDDVITPAKEVPPPVIMEGFEEPIPKDDLVDDNLTIDESNLKQPPAEILAEPPPAKKDLSQPETTQDIIKEIAQKEEIIIPPMDISVESEVAKITDSIAEQDIVLQDNQHSTSSTKLLEILTDKPKSNHASKPPVIPQNQKPPITTAKATYSKHSTKLATKQSTPGPSGTPKATILSDKLIKPVDDSKTVSVKKVTSKRSYQDVEDIDAYIIQKPVKKLNVSADSEPTTPQSKMIKKTPIISKGKARILQQTIITPTGDILQPPVSQAAQDDNMFDINSMPIVLSDQILTPEGIENMQIVLQESPVTTKTQINPLKKVTVTQPQQVKLLNKSQTSLATIGIKETVLKNPIQKSPATTITKQKIQKLYTTASTTPTTATKLLKHSSSVIAHPGKQGKFIIVPATTTSTTGSKYTVGKRPAIVKKPTQKIMTPIGKMPEAAMTSPSGSKIMIVKGQGQTQQKILLTPPKQSPTAKFKGRTIAQKQIVTKDALQQSKGANIISQTIVNSKGQITTLANQNIIAGRGQQIVASVTQPHRHIKIDSSKMKRIGPQRVSLPSEIMKPSTSGQQRTIIIKNPQGQTVKKIQGTDDALLDQQVAEQLQAISRASANQQLKDLSPRISAKPPAPKKPYIKKHEPVKQTVTKTITQSTGKNISVPPLAPISPTKKSEQTSLIPSEVVEEKPQEPKRPPHQLVIQDAQGNQTTITEGQILALPSEAIDGQPHSYVLVTLDETGEGQILALPSEAIDGQPHSYVLVTLDETGNLTPLNSEALMSLDPNLNLTSDLGNMVLQIDQGATAEPEPIVETPPPPPATVSAQVEPPPAENLLLKEADKPAAASTDNVLLPETPPNPEAADQNVQAVINSGEMGQLIITGDAATAQKFLESLAEGNADLANLLANAEGNVLIQADGQQILINTDSENPMLVMNPENISGENSEAALADTDVFQQDQSISHSSSKVAQSQLSPNSTLYPMNVTNVLETNSMSSPIMTPLEVPSTNSKKIDDENEILNQVPKNVDLPITITDPNISQTVAQQQVASLMASELQANLDLPLAIQDPGLSVTSAEMSSPSFVYSLPALDDINQKAFSGSISMPLLTEEPEEVGESSSSTDPPENVKETKLEDDDKQKKDDEKDDKNICAESTSTNESDSKDDDKKTDFLDRDGLCPMRICNSLSEPPPDMFEISVDNRYDSSHMTRTNEIDIPMDSMPSSEASNTLNDHDSSISSVDERKHDDPALYTVNSTSPSTNTDDSCEIPLQPPIIARTFEENGASGSRVVSDKMVTDGEV</sequence>
<feature type="region of interest" description="Disordered" evidence="1">
    <location>
        <begin position="1279"/>
        <end position="1330"/>
    </location>
</feature>
<dbReference type="SUPFAM" id="SSF63748">
    <property type="entry name" value="Tudor/PWWP/MBT"/>
    <property type="match status" value="1"/>
</dbReference>
<dbReference type="InterPro" id="IPR000313">
    <property type="entry name" value="PWWP_dom"/>
</dbReference>
<feature type="region of interest" description="Disordered" evidence="1">
    <location>
        <begin position="1175"/>
        <end position="1219"/>
    </location>
</feature>
<feature type="compositionally biased region" description="Polar residues" evidence="1">
    <location>
        <begin position="1292"/>
        <end position="1322"/>
    </location>
</feature>
<feature type="region of interest" description="Disordered" evidence="1">
    <location>
        <begin position="575"/>
        <end position="697"/>
    </location>
</feature>
<feature type="domain" description="PWWP" evidence="2">
    <location>
        <begin position="13"/>
        <end position="85"/>
    </location>
</feature>
<evidence type="ECO:0000313" key="3">
    <source>
        <dbReference type="EMBL" id="KAK9739680.1"/>
    </source>
</evidence>
<evidence type="ECO:0000313" key="4">
    <source>
        <dbReference type="Proteomes" id="UP001458880"/>
    </source>
</evidence>
<evidence type="ECO:0000259" key="2">
    <source>
        <dbReference type="Pfam" id="PF00855"/>
    </source>
</evidence>
<feature type="region of interest" description="Disordered" evidence="1">
    <location>
        <begin position="2250"/>
        <end position="2314"/>
    </location>
</feature>
<feature type="region of interest" description="Disordered" evidence="1">
    <location>
        <begin position="221"/>
        <end position="249"/>
    </location>
</feature>
<gene>
    <name evidence="3" type="ORF">QE152_g8790</name>
</gene>
<feature type="region of interest" description="Disordered" evidence="1">
    <location>
        <begin position="1798"/>
        <end position="1826"/>
    </location>
</feature>
<name>A0AAW1M134_POPJA</name>
<dbReference type="Pfam" id="PF00855">
    <property type="entry name" value="PWWP"/>
    <property type="match status" value="1"/>
</dbReference>
<feature type="compositionally biased region" description="Low complexity" evidence="1">
    <location>
        <begin position="2391"/>
        <end position="2402"/>
    </location>
</feature>